<reference evidence="3 4" key="2">
    <citation type="journal article" date="2019" name="G3 (Bethesda)">
        <title>Hybrid Assembly of the Genome of the Entomopathogenic Nematode Steinernema carpocapsae Identifies the X-Chromosome.</title>
        <authorList>
            <person name="Serra L."/>
            <person name="Macchietto M."/>
            <person name="Macias-Munoz A."/>
            <person name="McGill C.J."/>
            <person name="Rodriguez I.M."/>
            <person name="Rodriguez B."/>
            <person name="Murad R."/>
            <person name="Mortazavi A."/>
        </authorList>
    </citation>
    <scope>NUCLEOTIDE SEQUENCE [LARGE SCALE GENOMIC DNA]</scope>
    <source>
        <strain evidence="3 4">ALL</strain>
    </source>
</reference>
<feature type="transmembrane region" description="Helical" evidence="2">
    <location>
        <begin position="121"/>
        <end position="143"/>
    </location>
</feature>
<accession>A0A4U5NXL0</accession>
<evidence type="ECO:0000256" key="2">
    <source>
        <dbReference type="SAM" id="Phobius"/>
    </source>
</evidence>
<keyword evidence="2" id="KW-1133">Transmembrane helix</keyword>
<dbReference type="AlphaFoldDB" id="A0A4U5NXL0"/>
<name>A0A4U5NXL0_STECR</name>
<dbReference type="EMBL" id="AZBU02000003">
    <property type="protein sequence ID" value="TKR88041.1"/>
    <property type="molecule type" value="Genomic_DNA"/>
</dbReference>
<feature type="compositionally biased region" description="Polar residues" evidence="1">
    <location>
        <begin position="230"/>
        <end position="241"/>
    </location>
</feature>
<sequence>MRISMCVSTTSPAQRAVILLRTVHYITAVALAFVFIVSTLVAYLVSSVTSEFQCPFGAHWSFNSSTVIQTVPGDESTCQIVQYGSIASAMGSAIIAVYMFLIKPVVILKVHGLGNAAARLVPFLIAIASMYCVFCFVLTYKLLQGVMHFCASEIAIQNRDQCVHLDVIGPITARLKAFNIHWLLTAVLVLSVFFTLLWCAACASLIVRFALHMDFPDAAHSFNDALANRDPQSNRRSTTGTRCPKQHNRTESNATAVITV</sequence>
<gene>
    <name evidence="3" type="ORF">L596_012342</name>
</gene>
<evidence type="ECO:0000256" key="1">
    <source>
        <dbReference type="SAM" id="MobiDB-lite"/>
    </source>
</evidence>
<feature type="region of interest" description="Disordered" evidence="1">
    <location>
        <begin position="227"/>
        <end position="260"/>
    </location>
</feature>
<feature type="compositionally biased region" description="Polar residues" evidence="1">
    <location>
        <begin position="251"/>
        <end position="260"/>
    </location>
</feature>
<keyword evidence="2" id="KW-0812">Transmembrane</keyword>
<evidence type="ECO:0000313" key="4">
    <source>
        <dbReference type="Proteomes" id="UP000298663"/>
    </source>
</evidence>
<keyword evidence="4" id="KW-1185">Reference proteome</keyword>
<protein>
    <submittedName>
        <fullName evidence="3">Uncharacterized protein</fullName>
    </submittedName>
</protein>
<feature type="transmembrane region" description="Helical" evidence="2">
    <location>
        <begin position="25"/>
        <end position="45"/>
    </location>
</feature>
<evidence type="ECO:0000313" key="3">
    <source>
        <dbReference type="EMBL" id="TKR88041.1"/>
    </source>
</evidence>
<proteinExistence type="predicted"/>
<comment type="caution">
    <text evidence="3">The sequence shown here is derived from an EMBL/GenBank/DDBJ whole genome shotgun (WGS) entry which is preliminary data.</text>
</comment>
<keyword evidence="2" id="KW-0472">Membrane</keyword>
<dbReference type="Proteomes" id="UP000298663">
    <property type="component" value="Unassembled WGS sequence"/>
</dbReference>
<organism evidence="3 4">
    <name type="scientific">Steinernema carpocapsae</name>
    <name type="common">Entomopathogenic nematode</name>
    <dbReference type="NCBI Taxonomy" id="34508"/>
    <lineage>
        <taxon>Eukaryota</taxon>
        <taxon>Metazoa</taxon>
        <taxon>Ecdysozoa</taxon>
        <taxon>Nematoda</taxon>
        <taxon>Chromadorea</taxon>
        <taxon>Rhabditida</taxon>
        <taxon>Tylenchina</taxon>
        <taxon>Panagrolaimomorpha</taxon>
        <taxon>Strongyloidoidea</taxon>
        <taxon>Steinernematidae</taxon>
        <taxon>Steinernema</taxon>
    </lineage>
</organism>
<feature type="transmembrane region" description="Helical" evidence="2">
    <location>
        <begin position="80"/>
        <end position="101"/>
    </location>
</feature>
<reference evidence="3 4" key="1">
    <citation type="journal article" date="2015" name="Genome Biol.">
        <title>Comparative genomics of Steinernema reveals deeply conserved gene regulatory networks.</title>
        <authorList>
            <person name="Dillman A.R."/>
            <person name="Macchietto M."/>
            <person name="Porter C.F."/>
            <person name="Rogers A."/>
            <person name="Williams B."/>
            <person name="Antoshechkin I."/>
            <person name="Lee M.M."/>
            <person name="Goodwin Z."/>
            <person name="Lu X."/>
            <person name="Lewis E.E."/>
            <person name="Goodrich-Blair H."/>
            <person name="Stock S.P."/>
            <person name="Adams B.J."/>
            <person name="Sternberg P.W."/>
            <person name="Mortazavi A."/>
        </authorList>
    </citation>
    <scope>NUCLEOTIDE SEQUENCE [LARGE SCALE GENOMIC DNA]</scope>
    <source>
        <strain evidence="3 4">ALL</strain>
    </source>
</reference>
<feature type="transmembrane region" description="Helical" evidence="2">
    <location>
        <begin position="182"/>
        <end position="207"/>
    </location>
</feature>